<evidence type="ECO:0000259" key="3">
    <source>
        <dbReference type="Pfam" id="PF20041"/>
    </source>
</evidence>
<evidence type="ECO:0000256" key="2">
    <source>
        <dbReference type="SAM" id="MobiDB-lite"/>
    </source>
</evidence>
<dbReference type="InterPro" id="IPR050708">
    <property type="entry name" value="T6SS_VgrG/RHS"/>
</dbReference>
<gene>
    <name evidence="4" type="ORF">FIA58_020085</name>
</gene>
<feature type="compositionally biased region" description="Basic and acidic residues" evidence="2">
    <location>
        <begin position="3783"/>
        <end position="3795"/>
    </location>
</feature>
<proteinExistence type="predicted"/>
<dbReference type="NCBIfam" id="TIGR01643">
    <property type="entry name" value="YD_repeat_2x"/>
    <property type="match status" value="1"/>
</dbReference>
<feature type="compositionally biased region" description="Acidic residues" evidence="2">
    <location>
        <begin position="890"/>
        <end position="905"/>
    </location>
</feature>
<dbReference type="InterPro" id="IPR055015">
    <property type="entry name" value="GCX_COOH"/>
</dbReference>
<organism evidence="4 5">
    <name type="scientific">Flavobacterium jejuense</name>
    <dbReference type="NCBI Taxonomy" id="1544455"/>
    <lineage>
        <taxon>Bacteria</taxon>
        <taxon>Pseudomonadati</taxon>
        <taxon>Bacteroidota</taxon>
        <taxon>Flavobacteriia</taxon>
        <taxon>Flavobacteriales</taxon>
        <taxon>Flavobacteriaceae</taxon>
        <taxon>Flavobacterium</taxon>
    </lineage>
</organism>
<dbReference type="Gene3D" id="2.180.10.10">
    <property type="entry name" value="RHS repeat-associated core"/>
    <property type="match status" value="2"/>
</dbReference>
<keyword evidence="1" id="KW-0732">Signal</keyword>
<dbReference type="Proteomes" id="UP000817854">
    <property type="component" value="Unassembled WGS sequence"/>
</dbReference>
<dbReference type="PANTHER" id="PTHR32305:SF15">
    <property type="entry name" value="PROTEIN RHSA-RELATED"/>
    <property type="match status" value="1"/>
</dbReference>
<dbReference type="InterPro" id="IPR045619">
    <property type="entry name" value="DUF6443"/>
</dbReference>
<feature type="region of interest" description="Disordered" evidence="2">
    <location>
        <begin position="884"/>
        <end position="915"/>
    </location>
</feature>
<dbReference type="Pfam" id="PF02412">
    <property type="entry name" value="TSP_3"/>
    <property type="match status" value="2"/>
</dbReference>
<dbReference type="InterPro" id="IPR006530">
    <property type="entry name" value="YD"/>
</dbReference>
<feature type="region of interest" description="Disordered" evidence="2">
    <location>
        <begin position="3771"/>
        <end position="3795"/>
    </location>
</feature>
<dbReference type="InterPro" id="IPR003367">
    <property type="entry name" value="Thrombospondin_3-like_rpt"/>
</dbReference>
<dbReference type="InterPro" id="IPR028974">
    <property type="entry name" value="TSP_type-3_rpt"/>
</dbReference>
<dbReference type="SUPFAM" id="SSF103647">
    <property type="entry name" value="TSP type-3 repeat"/>
    <property type="match status" value="1"/>
</dbReference>
<evidence type="ECO:0000313" key="4">
    <source>
        <dbReference type="EMBL" id="NHN27985.1"/>
    </source>
</evidence>
<sequence length="3795" mass="425407">MGKLNTIFKVLILLVTLLGYSQKEITNSAILTGNAIINNGNINLSVSDPLFNQLSNNNANFKSVDPAVYLHFGYQEEVQNSLKYQAIYYSEISYSIFNTVVVSSGQSQGTTPLTGTLKIYHNNITNDYKLKDYAVVKFPGIHKSDLTITSVKYYDFNNAVITNFDQSKNSTYVKLSFETERYYNIASTKLNLTHSLIKYNGTVENNLGYIAESNNEEELEISWSIENNGNKPVEYELEWTWVDNYADVYTNELSKEDIDLTESDFQRNSTRVQTKDTKYRIPLIFNKGYLIYRVRPVGRFLNNINKVYYGSWTTDSSTTTYTTVDDWPNVLKINLPHENGSKNWQYQASYAEDGKKKDVVSYFDGSLRNRQTVTKVNTDNQTIVGEVIYDNQGRPAIEILPTPIGTSGISYFEMLNRNMTGTTYSHNDFDWDDPTINVCIPESIEGMSPFSGASKYYSQNNDQLNNYQDFVPDAELYPFSQIEYTPDNTGRIRRKGGVGETHQIGKGHEMNYFYSQAKQEELNRLFGYKVGDFKRYKKNVVVDPNGQVSISYIDPQGRTIATALTGESPANLDQLDGVLDGELTVNILSDNVLYASGLNGVLNDGFRLNTQVDVVKEGTLEFEYSFANALSAFVSDCSDSYPFVYDWSVSLLDDCATERFVGSGTDLATEIDNDFSTQLDSESLKVGTYTLNKTLKINQAKLDEYTDQYMAKITDVNGGCYPNISFDTGASIEDCNVSCLSCELSLGERYLTPSSYATFEGLIPIIPYDPNNSDWDSYEDYLASPQYAAQFILGDVSLRYPFIQEMRNQYVIENLDILFPDNAFSYIGGSVTPTSPEIILAESQLQNEFDQLLDTCRNLCNQPYDTCNISYEVLLGDVSPTGQYGAVDSSSDDDEEEDDSNDPDPDPSTTPTTNFESLSVFDEYNGLVYGGVNSSTGLTNFSWRNPDPFVPYADAFGTLATIEVIKIDENIYDPAILIDSPLTDVTGLTFLNGDEENTKFYVLPQYLANVDDFLNNWEPSWANSLIQYHPEYQYYKYFKELCEKKFNGLNSDTFDQSLLEIEDYDSSVISDILNIVDDPYYNFSTYSFESPIPNVTPTITTFDLRKSILEETLNENYDGFKLNVNGTEYPMHMLAVAYYTVMFSNGLAPNSQFGDFLNSSTVKTPQQLLDFINNPINQISAYQKNRIWETFRNYYTSTKEKTKTVFSHIYALRRNGYNACMGDPEFTDTFYTLFKKQTASYPDLLVAMDNALNPSNVVTNNNDKFTNPVCDNNSLQYYKDKEKRFVSADYGFDSGIPDAIVGASATLDADSAMFLETGKCPLLIDIENVLNGLIDQSLRENGTLTISTTDQLQLSSMPYLSPDLYIALGGNTDFPNGVEYITAGQVTNSQQWEVKIGNSSAIQLEIIPSGNFTNPCLDSNALPLIWTNYGQGFTITKFKNIYYVPGTTTPFEFRIIAEITRLGGQTLDPNCPKEEIIIKGFTTAAIGNCQFDSPDNPGLSTNAETESGSGCYNKTRFEKGLVRLMNELRGNVANNNLTNFGNLNTTLPGISLIQATTAVDTYGYGQGILPELLNDTNLEGIWVYNGNGSYSIIIGGLPIFNLNTPIDLVTDAKKITSIQISDQLDNNGNLIITLYYLKLDGTIESISGTITNIDFGCKCTERVYSYEGTDIISVKGFFGKLLNKVHTTFIQGQTINDGYLYGDPNIIGIQSFIPSAQGIYGFESQWEDNQGNIVLGMHFYLDKGRNCPITIPYYSQPKKCDGILHPNVFEAIQNAPHAAFGLSLVDILNVENNGNFSFSVAFTHSEYPYFDDNCKKIVKKGGNTYVTGTGTCAITSCKELVSASSGLQDVLNNLIQTYVSQGLVPNGTNPNNYANLTQYISNAGTGVYNFFASNTENGCQLGFNFSEIGTCKVLFSIPEFTLAEVANYSITNLEFNEHLNAFTANVSDGKKINVIANGTISCLSIDACYSDVIIPCETCIPTAVEPVDCASEWDEFLSNFYNEVTGSANPFSDPKVAVLPLLVKIFPNEIDEDLSDGITQTELQKAYKLFCEANYSYIAKDYIHYLASFNLLDGVANVYPDPFRSNNVSDVQNPLFITLGEFGASKLNYGYAATKDAIDEYVAYVTTQASSLFPVNTLRWIEYIDQVYTIENQVCPPAPLIPNLTIDNIQVYTPCEVFNANIQGTYESQLLEALFEEKRQNFRTEYIKQALYDAEETFTKRGFDGEYQYTLYYYDQSGNLIQTVPPQGVQTLPQTSNVAIDAIRNDITPAFTLLDEASNGNTVPSHSMQTEYKYNSLNQLVWQKTPDGGETRFAYDALGRIVASQNAKQLKNSTVNQTGIFSYTRYDQLGRIFEAGEFIASINDYKIDDTGKLLYNNNDPIDIDFDSTNNYNDSFPRNIASNFKQVTKTIYDQAFQGAASFFTNYGSDNTFKRVTAVLYFDTYTNTTLDSEYDNAIFYDYDVHGNVKELVQRVNDTELNEAHRTKKIVYDYDLISGNVNSVTYQPDNKLEQFVHKYTYDADNRITEVYTSKDKIVWEKEANYEYYQHGPLARTVIGDKEVQGLDYIYTLQGWLKTVNSETIGKDYDAGKDGLNVAQDAFGFALNYYNGDYKSRFNTTTPFKLSKENSLEGNRDLYNGNIKEMVTSLIDENQSALSTQFNYYKYDQLNRIKAMDSKSIVVDANGNIAGTPTNSYASSYSYYKNGNLKSLKRQVPHVSADGDVTLKDMDDFSYKYNTVKGNNQLTKLFDAAPNLFGNGVDIKNNLGSLYDVNDNSTHNYQYDEIGQLTKDLSEGLDIEWRVDGKVDRVIKTDGTIIEFDYDGLGNRIAKRHTSNGQVTTTYYQRDAQGNVMAVYENKPIESTTSNSLEENLYLNNYNIDYEDSKIAKNIYVSNDGNPSVTSAPNGNVTLQATQTITLKPGFKAENGSKFLAKITTVDDTPILTEGEYVLKEHHIYGSSRLGIEKWDLVIPVPSVSKLVSKALAFTQEAKIITQPVVMNATVAPETSGLEFNGNNATTWADNNLNLNFFNSVGALTSQINFESNLKIGNYSNGETKSFFQLMGKKGFHENFYQSTFLFRIKKENDLYYPEILIRKYYYHYHYKRRGRYRKIHEVITKTLKIKNFVGIPENEWSLKGEIFFDNNNISPSLNINGNVYTDFESSEQKYRKTERYQRGNDFPVTINSLGSSSSIVPYNFVYLGGIIANSGLPSQICSFSYSIDKNLKDFDDPSIENIFLFDVQNNPTIAENGLEMNTNGVPFVQSFCGTGEMDTDGDGIVDSIDNCPYTFNPLQEDTEDLDGDGIPEGDGIGDLCDNCKTTINPLQEDLDGDGVGDECDNCPKISNFDQTDSDLDGIGDVCDNCPNSANPNQTDTNQNGIGDDCEGDDQGNGGDLAIITDPIDYYRTVGDKQYELSNHLGNVLSVITDRKLGVTLGVNNYRLLPDVISYNDYYPFGQLLPGRFHVDPSQDYRYGFQGQEMDNELKGRGNSLNYTFRMHDPRVGRFLSRDPLAPQYPWNSPYAFSENRVIDGIDLEGKEFTITPTEGGFNIDVRFRVVNESELPSMTNYHLIQMINQISHDISQFGGIDMEGNRISFSATYDSDATLNVLFTDKFTQPKSFGKEIEYGKDIEFKYADMIALGMVPSSQKGDVLTGTVLINAKSASTSYKYAVGPSGTPYSNAAFTVFHEWFTHLISPPNQSGDVDHDDQQEILNSPQSAKGRFDGSPGKGYIVDYNLKAEETENNLNSPTAPDKPNYELTKSQLSRIFRFIQEGIKRQTENPNTKVVTPNKDDIIKNKDVKN</sequence>
<dbReference type="EMBL" id="VEVQ02000020">
    <property type="protein sequence ID" value="NHN27985.1"/>
    <property type="molecule type" value="Genomic_DNA"/>
</dbReference>
<dbReference type="NCBIfam" id="NF045639">
    <property type="entry name" value="GCX_COOH"/>
    <property type="match status" value="1"/>
</dbReference>
<keyword evidence="5" id="KW-1185">Reference proteome</keyword>
<dbReference type="PANTHER" id="PTHR32305">
    <property type="match status" value="1"/>
</dbReference>
<comment type="caution">
    <text evidence="4">The sequence shown here is derived from an EMBL/GenBank/DDBJ whole genome shotgun (WGS) entry which is preliminary data.</text>
</comment>
<evidence type="ECO:0000256" key="1">
    <source>
        <dbReference type="ARBA" id="ARBA00022729"/>
    </source>
</evidence>
<dbReference type="InterPro" id="IPR022385">
    <property type="entry name" value="Rhs_assc_core"/>
</dbReference>
<reference evidence="4" key="1">
    <citation type="submission" date="2019-05" db="EMBL/GenBank/DDBJ databases">
        <authorList>
            <person name="Lianzixin W."/>
        </authorList>
    </citation>
    <scope>NUCLEOTIDE SEQUENCE</scope>
    <source>
        <strain evidence="4">EC11</strain>
    </source>
</reference>
<accession>A0ABX0IXK3</accession>
<dbReference type="Pfam" id="PF20041">
    <property type="entry name" value="DUF6443"/>
    <property type="match status" value="1"/>
</dbReference>
<protein>
    <recommendedName>
        <fullName evidence="3">DUF6443 domain-containing protein</fullName>
    </recommendedName>
</protein>
<feature type="domain" description="DUF6443" evidence="3">
    <location>
        <begin position="347"/>
        <end position="425"/>
    </location>
</feature>
<reference evidence="4" key="2">
    <citation type="submission" date="2020-02" db="EMBL/GenBank/DDBJ databases">
        <title>Flavobacterium profundi sp. nov., isolated from a deep-sea seamount.</title>
        <authorList>
            <person name="Zhang D.-C."/>
        </authorList>
    </citation>
    <scope>NUCLEOTIDE SEQUENCE</scope>
    <source>
        <strain evidence="4">EC11</strain>
    </source>
</reference>
<name>A0ABX0IXK3_9FLAO</name>
<dbReference type="RefSeq" id="WP_140964490.1">
    <property type="nucleotide sequence ID" value="NZ_VEVQ02000020.1"/>
</dbReference>
<dbReference type="Gene3D" id="4.10.1080.10">
    <property type="entry name" value="TSP type-3 repeat"/>
    <property type="match status" value="1"/>
</dbReference>
<evidence type="ECO:0000313" key="5">
    <source>
        <dbReference type="Proteomes" id="UP000817854"/>
    </source>
</evidence>
<dbReference type="NCBIfam" id="TIGR03696">
    <property type="entry name" value="Rhs_assc_core"/>
    <property type="match status" value="1"/>
</dbReference>